<gene>
    <name evidence="13" type="ORF">POVCU1_046880</name>
    <name evidence="12" type="ORF">POVCU2_0050510</name>
</gene>
<name>A0A1A8WC56_PLAOA</name>
<feature type="binding site" evidence="6">
    <location>
        <begin position="117"/>
        <end position="122"/>
    </location>
    <ligand>
        <name>ATP</name>
        <dbReference type="ChEBI" id="CHEBI:30616"/>
    </ligand>
</feature>
<feature type="binding site" evidence="6">
    <location>
        <position position="50"/>
    </location>
    <ligand>
        <name>ATP</name>
        <dbReference type="ChEBI" id="CHEBI:30616"/>
    </ligand>
</feature>
<feature type="compositionally biased region" description="Basic and acidic residues" evidence="8">
    <location>
        <begin position="277"/>
        <end position="303"/>
    </location>
</feature>
<evidence type="ECO:0000256" key="2">
    <source>
        <dbReference type="ARBA" id="ARBA00005673"/>
    </source>
</evidence>
<feature type="binding site" evidence="7">
    <location>
        <position position="161"/>
    </location>
    <ligand>
        <name>Zn(2+)</name>
        <dbReference type="ChEBI" id="CHEBI:29105"/>
    </ligand>
</feature>
<dbReference type="PIRSF" id="PIRSF039133">
    <property type="entry name" value="SUMO_E1B"/>
    <property type="match status" value="1"/>
</dbReference>
<dbReference type="GO" id="GO:0031510">
    <property type="term" value="C:SUMO activating enzyme complex"/>
    <property type="evidence" value="ECO:0007669"/>
    <property type="project" value="UniProtKB-UniRule"/>
</dbReference>
<evidence type="ECO:0000313" key="13">
    <source>
        <dbReference type="EMBL" id="SBS98538.1"/>
    </source>
</evidence>
<evidence type="ECO:0000256" key="7">
    <source>
        <dbReference type="PIRSR" id="PIRSR039133-3"/>
    </source>
</evidence>
<dbReference type="Pfam" id="PF00899">
    <property type="entry name" value="ThiF"/>
    <property type="match status" value="1"/>
</dbReference>
<evidence type="ECO:0000259" key="10">
    <source>
        <dbReference type="Pfam" id="PF10585"/>
    </source>
</evidence>
<dbReference type="UniPathway" id="UPA00886"/>
<dbReference type="InterPro" id="IPR030661">
    <property type="entry name" value="Uba2"/>
</dbReference>
<evidence type="ECO:0000259" key="9">
    <source>
        <dbReference type="Pfam" id="PF00899"/>
    </source>
</evidence>
<dbReference type="PANTHER" id="PTHR10953:SF5">
    <property type="entry name" value="SUMO-ACTIVATING ENZYME SUBUNIT 2"/>
    <property type="match status" value="1"/>
</dbReference>
<feature type="binding site" evidence="6">
    <location>
        <position position="74"/>
    </location>
    <ligand>
        <name>ATP</name>
        <dbReference type="ChEBI" id="CHEBI:30616"/>
    </ligand>
</feature>
<evidence type="ECO:0000256" key="8">
    <source>
        <dbReference type="SAM" id="MobiDB-lite"/>
    </source>
</evidence>
<dbReference type="EMBL" id="FLQV01000860">
    <property type="protein sequence ID" value="SBS98538.1"/>
    <property type="molecule type" value="Genomic_DNA"/>
</dbReference>
<comment type="similarity">
    <text evidence="2 4">Belongs to the ubiquitin-activating E1 family.</text>
</comment>
<evidence type="ECO:0000256" key="1">
    <source>
        <dbReference type="ARBA" id="ARBA00004906"/>
    </source>
</evidence>
<dbReference type="Gene3D" id="3.40.50.720">
    <property type="entry name" value="NAD(P)-binding Rossmann-like Domain"/>
    <property type="match status" value="1"/>
</dbReference>
<evidence type="ECO:0000313" key="15">
    <source>
        <dbReference type="Proteomes" id="UP000078560"/>
    </source>
</evidence>
<dbReference type="PANTHER" id="PTHR10953">
    <property type="entry name" value="UBIQUITIN-ACTIVATING ENZYME E1"/>
    <property type="match status" value="1"/>
</dbReference>
<dbReference type="InterPro" id="IPR019572">
    <property type="entry name" value="UBA_E1_SCCH"/>
</dbReference>
<feature type="binding site" evidence="6">
    <location>
        <begin position="58"/>
        <end position="61"/>
    </location>
    <ligand>
        <name>ATP</name>
        <dbReference type="ChEBI" id="CHEBI:30616"/>
    </ligand>
</feature>
<comment type="pathway">
    <text evidence="1">Protein modification; protein ubiquitination.</text>
</comment>
<feature type="binding site" evidence="7">
    <location>
        <position position="491"/>
    </location>
    <ligand>
        <name>Zn(2+)</name>
        <dbReference type="ChEBI" id="CHEBI:29105"/>
    </ligand>
</feature>
<feature type="binding site" evidence="7">
    <location>
        <position position="158"/>
    </location>
    <ligand>
        <name>Zn(2+)</name>
        <dbReference type="ChEBI" id="CHEBI:29105"/>
    </ligand>
</feature>
<dbReference type="EMBL" id="FLQU01000659">
    <property type="protein sequence ID" value="SBS88796.1"/>
    <property type="molecule type" value="Genomic_DNA"/>
</dbReference>
<comment type="subunit">
    <text evidence="4">Heterodimer.</text>
</comment>
<reference evidence="12" key="2">
    <citation type="submission" date="2016-05" db="EMBL/GenBank/DDBJ databases">
        <authorList>
            <person name="Lavstsen T."/>
            <person name="Jespersen J.S."/>
        </authorList>
    </citation>
    <scope>NUCLEOTIDE SEQUENCE [LARGE SCALE GENOMIC DNA]</scope>
</reference>
<dbReference type="InterPro" id="IPR000594">
    <property type="entry name" value="ThiF_NAD_FAD-bd"/>
</dbReference>
<dbReference type="InterPro" id="IPR028077">
    <property type="entry name" value="UAE_UbL_dom"/>
</dbReference>
<dbReference type="GO" id="GO:0005737">
    <property type="term" value="C:cytoplasm"/>
    <property type="evidence" value="ECO:0007669"/>
    <property type="project" value="TreeGrafter"/>
</dbReference>
<dbReference type="Pfam" id="PF14732">
    <property type="entry name" value="UAE_UbL"/>
    <property type="match status" value="1"/>
</dbReference>
<keyword evidence="4" id="KW-0833">Ubl conjugation pathway</keyword>
<dbReference type="InterPro" id="IPR042063">
    <property type="entry name" value="Ubi_acti_E1_SCCH"/>
</dbReference>
<organism evidence="12 15">
    <name type="scientific">Plasmodium ovale curtisi</name>
    <dbReference type="NCBI Taxonomy" id="864141"/>
    <lineage>
        <taxon>Eukaryota</taxon>
        <taxon>Sar</taxon>
        <taxon>Alveolata</taxon>
        <taxon>Apicomplexa</taxon>
        <taxon>Aconoidasida</taxon>
        <taxon>Haemosporida</taxon>
        <taxon>Plasmodiidae</taxon>
        <taxon>Plasmodium</taxon>
        <taxon>Plasmodium (Plasmodium)</taxon>
    </lineage>
</organism>
<dbReference type="UniPathway" id="UPA00143"/>
<reference evidence="14 15" key="1">
    <citation type="submission" date="2016-05" db="EMBL/GenBank/DDBJ databases">
        <authorList>
            <person name="Naeem Raeece"/>
        </authorList>
    </citation>
    <scope>NUCLEOTIDE SEQUENCE [LARGE SCALE GENOMIC DNA]</scope>
</reference>
<feature type="active site" description="Glycyl thioester intermediate" evidence="5">
    <location>
        <position position="173"/>
    </location>
</feature>
<keyword evidence="4 6" id="KW-0067">ATP-binding</keyword>
<dbReference type="SUPFAM" id="SSF69572">
    <property type="entry name" value="Activating enzymes of the ubiquitin-like proteins"/>
    <property type="match status" value="1"/>
</dbReference>
<dbReference type="GO" id="GO:0019948">
    <property type="term" value="F:SUMO activating enzyme activity"/>
    <property type="evidence" value="ECO:0007669"/>
    <property type="project" value="UniProtKB-UniRule"/>
</dbReference>
<proteinExistence type="inferred from homology"/>
<dbReference type="Proteomes" id="UP000078560">
    <property type="component" value="Unassembled WGS sequence"/>
</dbReference>
<dbReference type="AlphaFoldDB" id="A0A1A8WC56"/>
<dbReference type="InterPro" id="IPR045886">
    <property type="entry name" value="ThiF/MoeB/HesA"/>
</dbReference>
<dbReference type="Proteomes" id="UP000078546">
    <property type="component" value="Unassembled WGS sequence"/>
</dbReference>
<dbReference type="GO" id="GO:0046872">
    <property type="term" value="F:metal ion binding"/>
    <property type="evidence" value="ECO:0007669"/>
    <property type="project" value="UniProtKB-KW"/>
</dbReference>
<evidence type="ECO:0000313" key="12">
    <source>
        <dbReference type="EMBL" id="SBS88796.1"/>
    </source>
</evidence>
<keyword evidence="4 7" id="KW-0479">Metal-binding</keyword>
<keyword evidence="4 7" id="KW-0862">Zinc</keyword>
<protein>
    <recommendedName>
        <fullName evidence="4">SUMO-activating enzyme subunit</fullName>
    </recommendedName>
</protein>
<feature type="domain" description="THIF-type NAD/FAD binding fold" evidence="9">
    <location>
        <begin position="8"/>
        <end position="442"/>
    </location>
</feature>
<evidence type="ECO:0000259" key="11">
    <source>
        <dbReference type="Pfam" id="PF14732"/>
    </source>
</evidence>
<dbReference type="GO" id="GO:0005524">
    <property type="term" value="F:ATP binding"/>
    <property type="evidence" value="ECO:0007669"/>
    <property type="project" value="UniProtKB-UniRule"/>
</dbReference>
<evidence type="ECO:0000256" key="6">
    <source>
        <dbReference type="PIRSR" id="PIRSR039133-2"/>
    </source>
</evidence>
<comment type="pathway">
    <text evidence="4">Protein modification; protein sumoylation.</text>
</comment>
<keyword evidence="4 6" id="KW-0547">Nucleotide-binding</keyword>
<dbReference type="GO" id="GO:0016925">
    <property type="term" value="P:protein sumoylation"/>
    <property type="evidence" value="ECO:0007669"/>
    <property type="project" value="UniProtKB-UniRule"/>
</dbReference>
<dbReference type="VEuPathDB" id="PlasmoDB:PocGH01_14062600"/>
<dbReference type="InterPro" id="IPR035985">
    <property type="entry name" value="Ubiquitin-activating_enz"/>
</dbReference>
<dbReference type="Gene3D" id="1.10.10.2660">
    <property type="entry name" value="Ubiquitin-activating enzyme E1, SCCH domain"/>
    <property type="match status" value="1"/>
</dbReference>
<evidence type="ECO:0000313" key="14">
    <source>
        <dbReference type="Proteomes" id="UP000078546"/>
    </source>
</evidence>
<feature type="binding site" evidence="6">
    <location>
        <begin position="26"/>
        <end position="31"/>
    </location>
    <ligand>
        <name>ATP</name>
        <dbReference type="ChEBI" id="CHEBI:30616"/>
    </ligand>
</feature>
<dbReference type="GO" id="GO:0016567">
    <property type="term" value="P:protein ubiquitination"/>
    <property type="evidence" value="ECO:0007669"/>
    <property type="project" value="UniProtKB-UniPathway"/>
</dbReference>
<keyword evidence="3" id="KW-0436">Ligase</keyword>
<feature type="region of interest" description="Disordered" evidence="8">
    <location>
        <begin position="268"/>
        <end position="303"/>
    </location>
</feature>
<accession>A0A1A8WC56</accession>
<evidence type="ECO:0000256" key="4">
    <source>
        <dbReference type="PIRNR" id="PIRNR039133"/>
    </source>
</evidence>
<evidence type="ECO:0000256" key="5">
    <source>
        <dbReference type="PIRSR" id="PIRSR039133-1"/>
    </source>
</evidence>
<feature type="domain" description="Ubiquitin/SUMO-activating enzyme ubiquitin-like" evidence="11">
    <location>
        <begin position="504"/>
        <end position="591"/>
    </location>
</feature>
<sequence length="683" mass="79099">MHETIRKIFDSRICDKIEGMKILLVGAGGIGSEFLKNIISIGCKNIDIIDIDTIDITNLNRQFLFKKKDVKKYKAIVAKERALKHCKDLNINAYTFDVCTMKSGDIAKYDYVINALDNIKARKYVNKLCIMEKKILIEAGSTGYNGQVYPIFANETKCYNCEEKPKNKTYAICTIRQTPSLPEHCVAWGRLIFETFFCKNDNETLIDIKNHIEEESKKRNMDKKEIIIFIFNYLFHDTIKELISLKKDYAAMPIPILFDTSFHLEEDISEEVPPNSRENEQHSEIQNEKKKREDNKFGKDVSTKDFANIGNKSITNGSDSSKNVDGKKEENAIQLSSQNIWNKEKCIDMYVKTFNKLFPYLNINKGGDEYLIFDKDDDDCINFITALSNLRMINFSINQKSKFDIQSIAGNIIPAISSTNAIVASLQAVQLIHVIEYFEVLKEEGKKNEKMNLRDSKAKHVWVKSVVNGNKIFSRGNVVNAEQLEAPNPSCYICQQPIINIYIKNFSEITLYDFVKNICTNELSFMYPFLDKQDRNIFDYDLFLENDEDYIKSLYDSLSDWDIKNDEILILTDFQNNNDQLELHLKEDPSLETPYFIKQKVTKKRKVEIVPEETVTGTNKRRHITEDLQPREKKQNITSVVTTSNAVHETEIKEEKETLSEKKIEEIVIDDEENNEDEFVLID</sequence>
<evidence type="ECO:0000256" key="3">
    <source>
        <dbReference type="ARBA" id="ARBA00022598"/>
    </source>
</evidence>
<feature type="domain" description="Ubiquitin-activating enzyme SCCH" evidence="10">
    <location>
        <begin position="285"/>
        <end position="403"/>
    </location>
</feature>
<feature type="binding site" evidence="7">
    <location>
        <position position="494"/>
    </location>
    <ligand>
        <name>Zn(2+)</name>
        <dbReference type="ChEBI" id="CHEBI:29105"/>
    </ligand>
</feature>
<dbReference type="Pfam" id="PF10585">
    <property type="entry name" value="UBA_E1_SCCH"/>
    <property type="match status" value="1"/>
</dbReference>